<dbReference type="EMBL" id="JANVFO010000140">
    <property type="protein sequence ID" value="KAJ3710345.1"/>
    <property type="molecule type" value="Genomic_DNA"/>
</dbReference>
<accession>A0AA38MTU1</accession>
<name>A0AA38MTU1_9AGAR</name>
<proteinExistence type="predicted"/>
<gene>
    <name evidence="2" type="ORF">DFJ43DRAFT_1044605</name>
</gene>
<sequence length="462" mass="49252">MANAGYGKPGLSRSRMCGGVGNSFESCRSRGCAGGAQEMKASISPQAEDAGGVENSFGGAQEMKARNSFESCRSRGCAGGAQEMKASISPQAEDAGGVENSFGGAQEMKARNSFESCRRNPPHQDALSVYEFVVSIVSNYSSNHNPPQDALSVDEFAVSIVSNGLMTFSMSNTLLVRLASSFPRLYYISEGYQLDKKAEGPMKEPKNHKKLSCTMADSTRDVERQVFILDEAEEELDWGDEDEDALSAPDVLVREEQERARQKAESVKLKDRSERSLLENVVSRWEQRLNETAADETQNPINPRRKHHSPCSLTPSPSPSRASLPPEPPAPVLHLGNAGTSHPALQSLPVPPSSLHPSPAAPEARSTSLALPAYPPSTESPGDIALAAPKAKAPAPTPSAHTQSSEGSGEVSLAASEVKSSLSLLRYLIPSLHAPSPEGSRDVFLPAPQVKLTSPAPRAQSP</sequence>
<feature type="region of interest" description="Disordered" evidence="1">
    <location>
        <begin position="436"/>
        <end position="462"/>
    </location>
</feature>
<reference evidence="2" key="2">
    <citation type="journal article" date="2023" name="Proc. Natl. Acad. Sci. U.S.A.">
        <title>A global phylogenomic analysis of the shiitake genus Lentinula.</title>
        <authorList>
            <person name="Sierra-Patev S."/>
            <person name="Min B."/>
            <person name="Naranjo-Ortiz M."/>
            <person name="Looney B."/>
            <person name="Konkel Z."/>
            <person name="Slot J.C."/>
            <person name="Sakamoto Y."/>
            <person name="Steenwyk J.L."/>
            <person name="Rokas A."/>
            <person name="Carro J."/>
            <person name="Camarero S."/>
            <person name="Ferreira P."/>
            <person name="Molpeceres G."/>
            <person name="Ruiz-Duenas F.J."/>
            <person name="Serrano A."/>
            <person name="Henrissat B."/>
            <person name="Drula E."/>
            <person name="Hughes K.W."/>
            <person name="Mata J.L."/>
            <person name="Ishikawa N.K."/>
            <person name="Vargas-Isla R."/>
            <person name="Ushijima S."/>
            <person name="Smith C.A."/>
            <person name="Donoghue J."/>
            <person name="Ahrendt S."/>
            <person name="Andreopoulos W."/>
            <person name="He G."/>
            <person name="LaButti K."/>
            <person name="Lipzen A."/>
            <person name="Ng V."/>
            <person name="Riley R."/>
            <person name="Sandor L."/>
            <person name="Barry K."/>
            <person name="Martinez A.T."/>
            <person name="Xiao Y."/>
            <person name="Gibbons J.G."/>
            <person name="Terashima K."/>
            <person name="Grigoriev I.V."/>
            <person name="Hibbett D."/>
        </authorList>
    </citation>
    <scope>NUCLEOTIDE SEQUENCE</scope>
    <source>
        <strain evidence="2">ET3784</strain>
    </source>
</reference>
<feature type="compositionally biased region" description="Low complexity" evidence="1">
    <location>
        <begin position="355"/>
        <end position="364"/>
    </location>
</feature>
<feature type="region of interest" description="Disordered" evidence="1">
    <location>
        <begin position="289"/>
        <end position="416"/>
    </location>
</feature>
<evidence type="ECO:0000313" key="3">
    <source>
        <dbReference type="Proteomes" id="UP001176059"/>
    </source>
</evidence>
<organism evidence="2 3">
    <name type="scientific">Lentinula guzmanii</name>
    <dbReference type="NCBI Taxonomy" id="2804957"/>
    <lineage>
        <taxon>Eukaryota</taxon>
        <taxon>Fungi</taxon>
        <taxon>Dikarya</taxon>
        <taxon>Basidiomycota</taxon>
        <taxon>Agaricomycotina</taxon>
        <taxon>Agaricomycetes</taxon>
        <taxon>Agaricomycetidae</taxon>
        <taxon>Agaricales</taxon>
        <taxon>Marasmiineae</taxon>
        <taxon>Omphalotaceae</taxon>
        <taxon>Lentinula</taxon>
    </lineage>
</organism>
<protein>
    <submittedName>
        <fullName evidence="2">Uncharacterized protein</fullName>
    </submittedName>
</protein>
<feature type="compositionally biased region" description="Low complexity" evidence="1">
    <location>
        <begin position="310"/>
        <end position="324"/>
    </location>
</feature>
<dbReference type="Proteomes" id="UP001176059">
    <property type="component" value="Unassembled WGS sequence"/>
</dbReference>
<dbReference type="AlphaFoldDB" id="A0AA38MTU1"/>
<feature type="non-terminal residue" evidence="2">
    <location>
        <position position="1"/>
    </location>
</feature>
<comment type="caution">
    <text evidence="2">The sequence shown here is derived from an EMBL/GenBank/DDBJ whole genome shotgun (WGS) entry which is preliminary data.</text>
</comment>
<evidence type="ECO:0000313" key="2">
    <source>
        <dbReference type="EMBL" id="KAJ3710345.1"/>
    </source>
</evidence>
<feature type="compositionally biased region" description="Low complexity" evidence="1">
    <location>
        <begin position="385"/>
        <end position="400"/>
    </location>
</feature>
<evidence type="ECO:0000256" key="1">
    <source>
        <dbReference type="SAM" id="MobiDB-lite"/>
    </source>
</evidence>
<reference evidence="2" key="1">
    <citation type="submission" date="2022-08" db="EMBL/GenBank/DDBJ databases">
        <authorList>
            <consortium name="DOE Joint Genome Institute"/>
            <person name="Min B."/>
            <person name="Sierra-Patev S."/>
            <person name="Naranjo-Ortiz M."/>
            <person name="Looney B."/>
            <person name="Konkel Z."/>
            <person name="Slot J.C."/>
            <person name="Sakamoto Y."/>
            <person name="Steenwyk J.L."/>
            <person name="Rokas A."/>
            <person name="Carro J."/>
            <person name="Camarero S."/>
            <person name="Ferreira P."/>
            <person name="Molpeceres G."/>
            <person name="Ruiz-duenas F.J."/>
            <person name="Serrano A."/>
            <person name="Henrissat B."/>
            <person name="Drula E."/>
            <person name="Hughes K.W."/>
            <person name="Mata J.L."/>
            <person name="Ishikawa N.K."/>
            <person name="Vargas-Isla R."/>
            <person name="Ushijima S."/>
            <person name="Smith C.A."/>
            <person name="Ahrendt S."/>
            <person name="Andreopoulos W."/>
            <person name="He G."/>
            <person name="LaButti K."/>
            <person name="Lipzen A."/>
            <person name="Ng V."/>
            <person name="Riley R."/>
            <person name="Sandor L."/>
            <person name="Barry K."/>
            <person name="Martinez A.T."/>
            <person name="Xiao Y."/>
            <person name="Gibbons J.G."/>
            <person name="Terashima K."/>
            <person name="Hibbett D.S."/>
            <person name="Grigoriev I.V."/>
        </authorList>
    </citation>
    <scope>NUCLEOTIDE SEQUENCE</scope>
    <source>
        <strain evidence="2">ET3784</strain>
    </source>
</reference>
<keyword evidence="3" id="KW-1185">Reference proteome</keyword>